<sequence length="143" mass="15793">NGRPVVTVTRVASFSAAHRLHSIHLSAEENASLFGKCNWPNGHGHNYTVEVSVRGPVDPSTGMVMNIANLNQIIDEKLLSQVDHCCLDKDVAYFANEGHVSTTEMLAVFAWDCLKPHLPDGLLHKVCVWETPKNAFVYKGQRA</sequence>
<dbReference type="Pfam" id="PF01242">
    <property type="entry name" value="PTPS"/>
    <property type="match status" value="1"/>
</dbReference>
<dbReference type="GO" id="GO:0003874">
    <property type="term" value="F:6-pyruvoyltetrahydropterin synthase activity"/>
    <property type="evidence" value="ECO:0007669"/>
    <property type="project" value="UniProtKB-EC"/>
</dbReference>
<comment type="cofactor">
    <cofactor evidence="1">
        <name>Zn(2+)</name>
        <dbReference type="ChEBI" id="CHEBI:29105"/>
    </cofactor>
</comment>
<dbReference type="STRING" id="282301.A0A267GSI3"/>
<dbReference type="PANTHER" id="PTHR12589">
    <property type="entry name" value="PYRUVOYL TETRAHYDROBIOPTERIN SYNTHASE"/>
    <property type="match status" value="1"/>
</dbReference>
<keyword evidence="10" id="KW-1185">Reference proteome</keyword>
<name>A0A267GSI3_9PLAT</name>
<gene>
    <name evidence="9" type="ORF">BOX15_Mlig022194g1</name>
</gene>
<dbReference type="UniPathway" id="UPA00849">
    <property type="reaction ID" value="UER00819"/>
</dbReference>
<dbReference type="Proteomes" id="UP000215902">
    <property type="component" value="Unassembled WGS sequence"/>
</dbReference>
<evidence type="ECO:0000313" key="9">
    <source>
        <dbReference type="EMBL" id="PAA88262.1"/>
    </source>
</evidence>
<dbReference type="FunFam" id="3.30.479.10:FF:000003">
    <property type="entry name" value="6-pyruvoyl tetrahydrobiopterin synthase"/>
    <property type="match status" value="1"/>
</dbReference>
<evidence type="ECO:0000313" key="10">
    <source>
        <dbReference type="Proteomes" id="UP000215902"/>
    </source>
</evidence>
<evidence type="ECO:0000256" key="8">
    <source>
        <dbReference type="ARBA" id="ARBA00023239"/>
    </source>
</evidence>
<evidence type="ECO:0000256" key="3">
    <source>
        <dbReference type="ARBA" id="ARBA00009164"/>
    </source>
</evidence>
<evidence type="ECO:0000256" key="2">
    <source>
        <dbReference type="ARBA" id="ARBA00005126"/>
    </source>
</evidence>
<dbReference type="GO" id="GO:0046872">
    <property type="term" value="F:metal ion binding"/>
    <property type="evidence" value="ECO:0007669"/>
    <property type="project" value="UniProtKB-KW"/>
</dbReference>
<organism evidence="9 10">
    <name type="scientific">Macrostomum lignano</name>
    <dbReference type="NCBI Taxonomy" id="282301"/>
    <lineage>
        <taxon>Eukaryota</taxon>
        <taxon>Metazoa</taxon>
        <taxon>Spiralia</taxon>
        <taxon>Lophotrochozoa</taxon>
        <taxon>Platyhelminthes</taxon>
        <taxon>Rhabditophora</taxon>
        <taxon>Macrostomorpha</taxon>
        <taxon>Macrostomida</taxon>
        <taxon>Macrostomidae</taxon>
        <taxon>Macrostomum</taxon>
    </lineage>
</organism>
<dbReference type="GO" id="GO:0005739">
    <property type="term" value="C:mitochondrion"/>
    <property type="evidence" value="ECO:0007669"/>
    <property type="project" value="TreeGrafter"/>
</dbReference>
<keyword evidence="8" id="KW-0456">Lyase</keyword>
<comment type="similarity">
    <text evidence="3">Belongs to the PTPS family.</text>
</comment>
<dbReference type="EMBL" id="NIVC01000197">
    <property type="protein sequence ID" value="PAA88262.1"/>
    <property type="molecule type" value="Genomic_DNA"/>
</dbReference>
<dbReference type="SUPFAM" id="SSF55620">
    <property type="entry name" value="Tetrahydrobiopterin biosynthesis enzymes-like"/>
    <property type="match status" value="1"/>
</dbReference>
<protein>
    <recommendedName>
        <fullName evidence="4">6-pyruvoyltetrahydropterin synthase</fullName>
        <ecNumber evidence="4">4.2.3.12</ecNumber>
    </recommendedName>
</protein>
<reference evidence="9 10" key="1">
    <citation type="submission" date="2017-06" db="EMBL/GenBank/DDBJ databases">
        <title>A platform for efficient transgenesis in Macrostomum lignano, a flatworm model organism for stem cell research.</title>
        <authorList>
            <person name="Berezikov E."/>
        </authorList>
    </citation>
    <scope>NUCLEOTIDE SEQUENCE [LARGE SCALE GENOMIC DNA]</scope>
    <source>
        <strain evidence="9">DV1</strain>
        <tissue evidence="9">Whole organism</tissue>
    </source>
</reference>
<accession>A0A267GSI3</accession>
<dbReference type="InterPro" id="IPR007115">
    <property type="entry name" value="6-PTP_synth/QueD"/>
</dbReference>
<comment type="pathway">
    <text evidence="2">Cofactor biosynthesis; tetrahydrobiopterin biosynthesis; tetrahydrobiopterin from 7,8-dihydroneopterin triphosphate: step 1/3.</text>
</comment>
<dbReference type="AlphaFoldDB" id="A0A267GSI3"/>
<keyword evidence="6" id="KW-0862">Zinc</keyword>
<proteinExistence type="inferred from homology"/>
<evidence type="ECO:0000256" key="7">
    <source>
        <dbReference type="ARBA" id="ARBA00023007"/>
    </source>
</evidence>
<evidence type="ECO:0000256" key="5">
    <source>
        <dbReference type="ARBA" id="ARBA00022723"/>
    </source>
</evidence>
<evidence type="ECO:0000256" key="6">
    <source>
        <dbReference type="ARBA" id="ARBA00022833"/>
    </source>
</evidence>
<dbReference type="OrthoDB" id="14045at2759"/>
<evidence type="ECO:0000256" key="1">
    <source>
        <dbReference type="ARBA" id="ARBA00001947"/>
    </source>
</evidence>
<dbReference type="InterPro" id="IPR038418">
    <property type="entry name" value="6-PTP_synth/QueD_sf"/>
</dbReference>
<dbReference type="Gene3D" id="3.30.479.10">
    <property type="entry name" value="6-pyruvoyl tetrahydropterin synthase/QueD"/>
    <property type="match status" value="1"/>
</dbReference>
<keyword evidence="5" id="KW-0479">Metal-binding</keyword>
<feature type="non-terminal residue" evidence="9">
    <location>
        <position position="1"/>
    </location>
</feature>
<keyword evidence="7" id="KW-0783">Tetrahydrobiopterin biosynthesis</keyword>
<evidence type="ECO:0000256" key="4">
    <source>
        <dbReference type="ARBA" id="ARBA00013100"/>
    </source>
</evidence>
<comment type="caution">
    <text evidence="9">The sequence shown here is derived from an EMBL/GenBank/DDBJ whole genome shotgun (WGS) entry which is preliminary data.</text>
</comment>
<dbReference type="GO" id="GO:0006729">
    <property type="term" value="P:tetrahydrobiopterin biosynthetic process"/>
    <property type="evidence" value="ECO:0007669"/>
    <property type="project" value="UniProtKB-UniPathway"/>
</dbReference>
<dbReference type="EC" id="4.2.3.12" evidence="4"/>
<dbReference type="PANTHER" id="PTHR12589:SF7">
    <property type="entry name" value="6-PYRUVOYL TETRAHYDROBIOPTERIN SYNTHASE"/>
    <property type="match status" value="1"/>
</dbReference>